<proteinExistence type="predicted"/>
<reference evidence="1" key="1">
    <citation type="journal article" date="2023" name="Insect Mol. Biol.">
        <title>Genome sequencing provides insights into the evolution of gene families encoding plant cell wall-degrading enzymes in longhorned beetles.</title>
        <authorList>
            <person name="Shin N.R."/>
            <person name="Okamura Y."/>
            <person name="Kirsch R."/>
            <person name="Pauchet Y."/>
        </authorList>
    </citation>
    <scope>NUCLEOTIDE SEQUENCE</scope>
    <source>
        <strain evidence="1">MMC_N1</strain>
    </source>
</reference>
<protein>
    <submittedName>
        <fullName evidence="1">Uncharacterized protein</fullName>
    </submittedName>
</protein>
<dbReference type="Proteomes" id="UP001162164">
    <property type="component" value="Unassembled WGS sequence"/>
</dbReference>
<accession>A0ABQ9IRH7</accession>
<gene>
    <name evidence="1" type="ORF">NQ317_009133</name>
</gene>
<dbReference type="EMBL" id="JAPWTJ010003237">
    <property type="protein sequence ID" value="KAJ8960089.1"/>
    <property type="molecule type" value="Genomic_DNA"/>
</dbReference>
<name>A0ABQ9IRH7_9CUCU</name>
<evidence type="ECO:0000313" key="1">
    <source>
        <dbReference type="EMBL" id="KAJ8960089.1"/>
    </source>
</evidence>
<sequence>MATKNWRFCQSTFNIVPPCVKEAILRCHWCQMPLLDDDTLAFGEDLDADQKKDSLKSKGKN</sequence>
<comment type="caution">
    <text evidence="1">The sequence shown here is derived from an EMBL/GenBank/DDBJ whole genome shotgun (WGS) entry which is preliminary data.</text>
</comment>
<keyword evidence="2" id="KW-1185">Reference proteome</keyword>
<evidence type="ECO:0000313" key="2">
    <source>
        <dbReference type="Proteomes" id="UP001162164"/>
    </source>
</evidence>
<organism evidence="1 2">
    <name type="scientific">Molorchus minor</name>
    <dbReference type="NCBI Taxonomy" id="1323400"/>
    <lineage>
        <taxon>Eukaryota</taxon>
        <taxon>Metazoa</taxon>
        <taxon>Ecdysozoa</taxon>
        <taxon>Arthropoda</taxon>
        <taxon>Hexapoda</taxon>
        <taxon>Insecta</taxon>
        <taxon>Pterygota</taxon>
        <taxon>Neoptera</taxon>
        <taxon>Endopterygota</taxon>
        <taxon>Coleoptera</taxon>
        <taxon>Polyphaga</taxon>
        <taxon>Cucujiformia</taxon>
        <taxon>Chrysomeloidea</taxon>
        <taxon>Cerambycidae</taxon>
        <taxon>Lamiinae</taxon>
        <taxon>Monochamini</taxon>
        <taxon>Molorchus</taxon>
    </lineage>
</organism>